<dbReference type="PROSITE" id="PS51272">
    <property type="entry name" value="SLH"/>
    <property type="match status" value="3"/>
</dbReference>
<feature type="signal peptide" evidence="1">
    <location>
        <begin position="1"/>
        <end position="25"/>
    </location>
</feature>
<protein>
    <submittedName>
        <fullName evidence="3">Endo-beta-N-acetylglucosaminidase</fullName>
    </submittedName>
</protein>
<dbReference type="KEGG" id="uth:DKZ56_00305"/>
<dbReference type="EMBL" id="CP036528">
    <property type="protein sequence ID" value="QBK24491.1"/>
    <property type="molecule type" value="Genomic_DNA"/>
</dbReference>
<evidence type="ECO:0000313" key="4">
    <source>
        <dbReference type="Proteomes" id="UP000291151"/>
    </source>
</evidence>
<sequence length="639" mass="70937">MKRLMVLAMSALLIFSLFSSGSAKAADDISGNFHERGLRYLIMKGALTPDANGKYNPNATVTRGQFATFISKAIGLPNTDETYQFTDVPADSKNYQDIQNAAAAGIITGYEDGTFKPNDPIIRQHMAVMIERAMKYLNISTSTAKDLTFKDKHLINKDYYSAVATGVEKGIIQGSTEKDGVYFHPLKNTTVAQAATFIIRMMEAAGDQEAINFDVSQYELKEIQNGKLVSTNIKSSDFNAIVKNVTNDSQVVTKNGNIVYMKPGAGFVVAKSYTVLNSQTVGDQISIATGSEMQYLGAEEKRVKVDLAGQVGYVDASTVSLMPFSLAKGRNYYVNEGGEIKHVLVDPQTGNAKASYIFGKAPSQMRAGIKYYSWDGINFYNGAEKFIYYNYYQFLLVHTKTQYTAEELDRYIQFAVKEREKQGGRYANASSKSKLLGLGEKLKAIEEEYGVNAMMLLALAMHESDMGMSDYAQKYNNLFGLYVYDTNPLKVQFESPEASIRELMENFWWKNYIPANASFAHGAVFGTKRIGFNVKYASDPYWGAKAAGHYYRADKYLGFKDANKGYVVGLTTTPGLNIRSVATTANNSPIYTYNRVNIPILITSTNLASSGWYEIIPDSREHKVAYVSAQYVQILNTVK</sequence>
<gene>
    <name evidence="3" type="ORF">DKZ56_00305</name>
</gene>
<dbReference type="InterPro" id="IPR001119">
    <property type="entry name" value="SLH_dom"/>
</dbReference>
<evidence type="ECO:0000259" key="2">
    <source>
        <dbReference type="PROSITE" id="PS51272"/>
    </source>
</evidence>
<feature type="domain" description="SLH" evidence="2">
    <location>
        <begin position="146"/>
        <end position="212"/>
    </location>
</feature>
<feature type="chain" id="PRO_5020788896" evidence="1">
    <location>
        <begin position="26"/>
        <end position="639"/>
    </location>
</feature>
<dbReference type="GO" id="GO:0004040">
    <property type="term" value="F:amidase activity"/>
    <property type="evidence" value="ECO:0007669"/>
    <property type="project" value="InterPro"/>
</dbReference>
<name>A0A4P6UR18_9BACL</name>
<dbReference type="InterPro" id="IPR051465">
    <property type="entry name" value="Cell_Envelope_Struct_Comp"/>
</dbReference>
<proteinExistence type="predicted"/>
<dbReference type="Pfam" id="PF00395">
    <property type="entry name" value="SLH"/>
    <property type="match status" value="2"/>
</dbReference>
<dbReference type="Gene3D" id="1.10.530.10">
    <property type="match status" value="1"/>
</dbReference>
<feature type="domain" description="SLH" evidence="2">
    <location>
        <begin position="21"/>
        <end position="80"/>
    </location>
</feature>
<organism evidence="3 4">
    <name type="scientific">Ureibacillus thermophilus</name>
    <dbReference type="NCBI Taxonomy" id="367743"/>
    <lineage>
        <taxon>Bacteria</taxon>
        <taxon>Bacillati</taxon>
        <taxon>Bacillota</taxon>
        <taxon>Bacilli</taxon>
        <taxon>Bacillales</taxon>
        <taxon>Caryophanaceae</taxon>
        <taxon>Ureibacillus</taxon>
    </lineage>
</organism>
<dbReference type="InterPro" id="IPR002901">
    <property type="entry name" value="MGlyc_endo_b_GlcNAc-like_dom"/>
</dbReference>
<reference evidence="3 4" key="1">
    <citation type="submission" date="2019-02" db="EMBL/GenBank/DDBJ databases">
        <title>Ureibacillus thermophilus.</title>
        <authorList>
            <person name="Sunny J.S."/>
            <person name="Natarajan A."/>
            <person name="Saleena L.M."/>
        </authorList>
    </citation>
    <scope>NUCLEOTIDE SEQUENCE [LARGE SCALE GENOMIC DNA]</scope>
    <source>
        <strain evidence="3 4">LM102</strain>
    </source>
</reference>
<keyword evidence="4" id="KW-1185">Reference proteome</keyword>
<evidence type="ECO:0000256" key="1">
    <source>
        <dbReference type="SAM" id="SignalP"/>
    </source>
</evidence>
<dbReference type="RefSeq" id="WP_208650770.1">
    <property type="nucleotide sequence ID" value="NZ_CP036528.1"/>
</dbReference>
<feature type="domain" description="SLH" evidence="2">
    <location>
        <begin position="81"/>
        <end position="144"/>
    </location>
</feature>
<dbReference type="PANTHER" id="PTHR43308">
    <property type="entry name" value="OUTER MEMBRANE PROTEIN ALPHA-RELATED"/>
    <property type="match status" value="1"/>
</dbReference>
<dbReference type="Proteomes" id="UP000291151">
    <property type="component" value="Chromosome"/>
</dbReference>
<dbReference type="Pfam" id="PF01832">
    <property type="entry name" value="Glucosaminidase"/>
    <property type="match status" value="1"/>
</dbReference>
<accession>A0A4P6UR18</accession>
<dbReference type="AlphaFoldDB" id="A0A4P6UR18"/>
<keyword evidence="1" id="KW-0732">Signal</keyword>
<evidence type="ECO:0000313" key="3">
    <source>
        <dbReference type="EMBL" id="QBK24491.1"/>
    </source>
</evidence>